<evidence type="ECO:0000313" key="12">
    <source>
        <dbReference type="Proteomes" id="UP000663131"/>
    </source>
</evidence>
<evidence type="ECO:0000256" key="10">
    <source>
        <dbReference type="SAM" id="Phobius"/>
    </source>
</evidence>
<feature type="transmembrane region" description="Helical" evidence="10">
    <location>
        <begin position="177"/>
        <end position="199"/>
    </location>
</feature>
<evidence type="ECO:0000313" key="11">
    <source>
        <dbReference type="EMBL" id="QOU20019.1"/>
    </source>
</evidence>
<evidence type="ECO:0000256" key="7">
    <source>
        <dbReference type="ARBA" id="ARBA00035120"/>
    </source>
</evidence>
<feature type="transmembrane region" description="Helical" evidence="10">
    <location>
        <begin position="219"/>
        <end position="242"/>
    </location>
</feature>
<accession>A0A871R2J3</accession>
<dbReference type="GO" id="GO:0005886">
    <property type="term" value="C:plasma membrane"/>
    <property type="evidence" value="ECO:0007669"/>
    <property type="project" value="UniProtKB-SubCell"/>
</dbReference>
<evidence type="ECO:0000256" key="2">
    <source>
        <dbReference type="ARBA" id="ARBA00004651"/>
    </source>
</evidence>
<dbReference type="AlphaFoldDB" id="A0A871R2J3"/>
<comment type="similarity">
    <text evidence="7">Belongs to the fluoride channel Fluc/FEX (TC 1.A.43) family.</text>
</comment>
<evidence type="ECO:0000256" key="8">
    <source>
        <dbReference type="ARBA" id="ARBA00035585"/>
    </source>
</evidence>
<dbReference type="KEGG" id="bbrx:BRETT_004667"/>
<comment type="subcellular location">
    <subcellularLocation>
        <location evidence="2">Cell membrane</location>
        <topology evidence="2">Multi-pass membrane protein</topology>
    </subcellularLocation>
</comment>
<protein>
    <recommendedName>
        <fullName evidence="13">Fluoride export protein 1</fullName>
    </recommendedName>
</protein>
<reference evidence="11" key="1">
    <citation type="submission" date="2020-10" db="EMBL/GenBank/DDBJ databases">
        <authorList>
            <person name="Palmer J.M."/>
        </authorList>
    </citation>
    <scope>NUCLEOTIDE SEQUENCE</scope>
    <source>
        <strain evidence="11">UCD 2041</strain>
    </source>
</reference>
<feature type="transmembrane region" description="Helical" evidence="10">
    <location>
        <begin position="103"/>
        <end position="123"/>
    </location>
</feature>
<proteinExistence type="inferred from homology"/>
<feature type="region of interest" description="Disordered" evidence="9">
    <location>
        <begin position="1"/>
        <end position="47"/>
    </location>
</feature>
<evidence type="ECO:0000256" key="1">
    <source>
        <dbReference type="ARBA" id="ARBA00002598"/>
    </source>
</evidence>
<dbReference type="OrthoDB" id="409792at2759"/>
<feature type="transmembrane region" description="Helical" evidence="10">
    <location>
        <begin position="330"/>
        <end position="354"/>
    </location>
</feature>
<dbReference type="InterPro" id="IPR003691">
    <property type="entry name" value="FluC"/>
</dbReference>
<evidence type="ECO:0000256" key="9">
    <source>
        <dbReference type="SAM" id="MobiDB-lite"/>
    </source>
</evidence>
<keyword evidence="5 10" id="KW-1133">Transmembrane helix</keyword>
<dbReference type="EMBL" id="CP063135">
    <property type="protein sequence ID" value="QOU20019.1"/>
    <property type="molecule type" value="Genomic_DNA"/>
</dbReference>
<feature type="transmembrane region" description="Helical" evidence="10">
    <location>
        <begin position="270"/>
        <end position="295"/>
    </location>
</feature>
<comment type="function">
    <text evidence="1">Fluoride channel required for the rapid expulsion of cytoplasmic fluoride.</text>
</comment>
<dbReference type="GeneID" id="64576590"/>
<feature type="transmembrane region" description="Helical" evidence="10">
    <location>
        <begin position="374"/>
        <end position="395"/>
    </location>
</feature>
<dbReference type="Proteomes" id="UP000663131">
    <property type="component" value="Chromosome 7"/>
</dbReference>
<keyword evidence="3" id="KW-1003">Cell membrane</keyword>
<evidence type="ECO:0008006" key="13">
    <source>
        <dbReference type="Google" id="ProtNLM"/>
    </source>
</evidence>
<gene>
    <name evidence="11" type="ORF">BRETT_004667</name>
</gene>
<keyword evidence="4 10" id="KW-0812">Transmembrane</keyword>
<dbReference type="Pfam" id="PF02537">
    <property type="entry name" value="CRCB"/>
    <property type="match status" value="2"/>
</dbReference>
<reference evidence="11" key="2">
    <citation type="journal article" name="BMC Genomics">
        <title>New genome assemblies reveal patterns of domestication and adaptation across Brettanomyces (Dekkera) species.</title>
        <authorList>
            <person name="Roach M.J."/>
            <person name="Borneman A.R."/>
        </authorList>
    </citation>
    <scope>NUCLEOTIDE SEQUENCE</scope>
    <source>
        <strain evidence="11">UCD 2041</strain>
    </source>
</reference>
<organism evidence="11 12">
    <name type="scientific">Dekkera bruxellensis</name>
    <name type="common">Brettanomyces custersii</name>
    <dbReference type="NCBI Taxonomy" id="5007"/>
    <lineage>
        <taxon>Eukaryota</taxon>
        <taxon>Fungi</taxon>
        <taxon>Dikarya</taxon>
        <taxon>Ascomycota</taxon>
        <taxon>Saccharomycotina</taxon>
        <taxon>Pichiomycetes</taxon>
        <taxon>Pichiales</taxon>
        <taxon>Pichiaceae</taxon>
        <taxon>Brettanomyces</taxon>
    </lineage>
</organism>
<sequence>MSSSDSSEISRSVEPKSVEEDDGGDHGEQRRDGEDGQGAARSMSRSSYSSLARTITEDIQNELRTVPSVQEEEVENEVGPFDPEFWKPTNIMSVEDTPFSRRYLVTLDVLFGAVLGNMARFGMTELTSYKNEYTHFYPGTCLWSNFTACFVMAWCNHAAVFWRTVLTGSGKTNMKQMALHSAVTAGFCGAYSTWSSFMVELIFKTIDYLNGGHKLPNHGYGVMEFFSVLFVQMGVSFLGYFLGRDFAYLIDLCFKEGSRSRIFNYRVCRILELLFAVLGIAAIIANIVLACTLSIDSSWKTSYALSIVIGVVGSWVRFRLSAYNGSFGISWFPSGTLMANIFACLLLPVLYILLYGYKDAATGTMIVTSKVHRMAITAFSSGFCGSLSTMSSFVNELYNLEYPLQRYTYFGVTFLSCFIIMFVIICPYAWTRGFIES</sequence>
<dbReference type="GO" id="GO:1903425">
    <property type="term" value="F:fluoride transmembrane transporter activity"/>
    <property type="evidence" value="ECO:0007669"/>
    <property type="project" value="TreeGrafter"/>
</dbReference>
<feature type="compositionally biased region" description="Low complexity" evidence="9">
    <location>
        <begin position="1"/>
        <end position="10"/>
    </location>
</feature>
<evidence type="ECO:0000256" key="5">
    <source>
        <dbReference type="ARBA" id="ARBA00022989"/>
    </source>
</evidence>
<keyword evidence="6 10" id="KW-0472">Membrane</keyword>
<dbReference type="PANTHER" id="PTHR28259">
    <property type="entry name" value="FLUORIDE EXPORT PROTEIN 1-RELATED"/>
    <property type="match status" value="1"/>
</dbReference>
<feature type="compositionally biased region" description="Basic and acidic residues" evidence="9">
    <location>
        <begin position="11"/>
        <end position="34"/>
    </location>
</feature>
<dbReference type="PANTHER" id="PTHR28259:SF1">
    <property type="entry name" value="FLUORIDE EXPORT PROTEIN 1-RELATED"/>
    <property type="match status" value="1"/>
</dbReference>
<name>A0A871R2J3_DEKBR</name>
<evidence type="ECO:0000256" key="4">
    <source>
        <dbReference type="ARBA" id="ARBA00022692"/>
    </source>
</evidence>
<feature type="transmembrane region" description="Helical" evidence="10">
    <location>
        <begin position="407"/>
        <end position="430"/>
    </location>
</feature>
<comment type="catalytic activity">
    <reaction evidence="8">
        <text>fluoride(in) = fluoride(out)</text>
        <dbReference type="Rhea" id="RHEA:76159"/>
        <dbReference type="ChEBI" id="CHEBI:17051"/>
    </reaction>
    <physiologicalReaction direction="left-to-right" evidence="8">
        <dbReference type="Rhea" id="RHEA:76160"/>
    </physiologicalReaction>
</comment>
<evidence type="ECO:0000256" key="6">
    <source>
        <dbReference type="ARBA" id="ARBA00023136"/>
    </source>
</evidence>
<evidence type="ECO:0000256" key="3">
    <source>
        <dbReference type="ARBA" id="ARBA00022475"/>
    </source>
</evidence>
<feature type="transmembrane region" description="Helical" evidence="10">
    <location>
        <begin position="143"/>
        <end position="165"/>
    </location>
</feature>
<dbReference type="RefSeq" id="XP_041136512.1">
    <property type="nucleotide sequence ID" value="XM_041283160.1"/>
</dbReference>